<proteinExistence type="predicted"/>
<feature type="signal peptide" evidence="1">
    <location>
        <begin position="1"/>
        <end position="23"/>
    </location>
</feature>
<feature type="chain" id="PRO_5012886948" evidence="1">
    <location>
        <begin position="24"/>
        <end position="128"/>
    </location>
</feature>
<dbReference type="Proteomes" id="UP000186817">
    <property type="component" value="Unassembled WGS sequence"/>
</dbReference>
<keyword evidence="1" id="KW-0732">Signal</keyword>
<comment type="caution">
    <text evidence="2">The sequence shown here is derived from an EMBL/GenBank/DDBJ whole genome shotgun (WGS) entry which is preliminary data.</text>
</comment>
<dbReference type="OrthoDB" id="430264at2759"/>
<reference evidence="2 3" key="1">
    <citation type="submission" date="2016-02" db="EMBL/GenBank/DDBJ databases">
        <title>Genome analysis of coral dinoflagellate symbionts highlights evolutionary adaptations to a symbiotic lifestyle.</title>
        <authorList>
            <person name="Aranda M."/>
            <person name="Li Y."/>
            <person name="Liew Y.J."/>
            <person name="Baumgarten S."/>
            <person name="Simakov O."/>
            <person name="Wilson M."/>
            <person name="Piel J."/>
            <person name="Ashoor H."/>
            <person name="Bougouffa S."/>
            <person name="Bajic V.B."/>
            <person name="Ryu T."/>
            <person name="Ravasi T."/>
            <person name="Bayer T."/>
            <person name="Micklem G."/>
            <person name="Kim H."/>
            <person name="Bhak J."/>
            <person name="Lajeunesse T.C."/>
            <person name="Voolstra C.R."/>
        </authorList>
    </citation>
    <scope>NUCLEOTIDE SEQUENCE [LARGE SCALE GENOMIC DNA]</scope>
    <source>
        <strain evidence="2 3">CCMP2467</strain>
    </source>
</reference>
<accession>A0A1Q9EUY2</accession>
<dbReference type="PROSITE" id="PS51257">
    <property type="entry name" value="PROKAR_LIPOPROTEIN"/>
    <property type="match status" value="1"/>
</dbReference>
<organism evidence="2 3">
    <name type="scientific">Symbiodinium microadriaticum</name>
    <name type="common">Dinoflagellate</name>
    <name type="synonym">Zooxanthella microadriatica</name>
    <dbReference type="NCBI Taxonomy" id="2951"/>
    <lineage>
        <taxon>Eukaryota</taxon>
        <taxon>Sar</taxon>
        <taxon>Alveolata</taxon>
        <taxon>Dinophyceae</taxon>
        <taxon>Suessiales</taxon>
        <taxon>Symbiodiniaceae</taxon>
        <taxon>Symbiodinium</taxon>
    </lineage>
</organism>
<gene>
    <name evidence="2" type="ORF">AK812_SmicGene4923</name>
</gene>
<dbReference type="AlphaFoldDB" id="A0A1Q9EUY2"/>
<evidence type="ECO:0000313" key="3">
    <source>
        <dbReference type="Proteomes" id="UP000186817"/>
    </source>
</evidence>
<evidence type="ECO:0000313" key="2">
    <source>
        <dbReference type="EMBL" id="OLQ11246.1"/>
    </source>
</evidence>
<evidence type="ECO:0000256" key="1">
    <source>
        <dbReference type="SAM" id="SignalP"/>
    </source>
</evidence>
<keyword evidence="3" id="KW-1185">Reference proteome</keyword>
<name>A0A1Q9EUY2_SYMMI</name>
<sequence length="128" mass="13492">MARGRHLCAIAVLLLGTLGGGQSCDQILPAASAQVNYNTITGCLQDQQQATLAPGTFFLPHGIRLPANTSLFGAPPNATVPQLTTRLVLAVPTAITHYILRLGSHSEVSWLSVDVQENLLGDGCCKSR</sequence>
<dbReference type="EMBL" id="LSRX01000062">
    <property type="protein sequence ID" value="OLQ11246.1"/>
    <property type="molecule type" value="Genomic_DNA"/>
</dbReference>
<protein>
    <submittedName>
        <fullName evidence="2">Uncharacterized protein</fullName>
    </submittedName>
</protein>